<evidence type="ECO:0008006" key="12">
    <source>
        <dbReference type="Google" id="ProtNLM"/>
    </source>
</evidence>
<keyword evidence="5" id="KW-0479">Metal-binding</keyword>
<evidence type="ECO:0000256" key="2">
    <source>
        <dbReference type="ARBA" id="ARBA00004123"/>
    </source>
</evidence>
<comment type="similarity">
    <text evidence="3">Belongs to the HARBI1 family.</text>
</comment>
<evidence type="ECO:0000313" key="10">
    <source>
        <dbReference type="EnsemblPlants" id="QL04p017717:mrna"/>
    </source>
</evidence>
<reference evidence="10" key="2">
    <citation type="submission" date="2021-01" db="UniProtKB">
        <authorList>
            <consortium name="EnsemblPlants"/>
        </authorList>
    </citation>
    <scope>IDENTIFICATION</scope>
</reference>
<evidence type="ECO:0000256" key="1">
    <source>
        <dbReference type="ARBA" id="ARBA00001968"/>
    </source>
</evidence>
<comment type="cofactor">
    <cofactor evidence="1">
        <name>a divalent metal cation</name>
        <dbReference type="ChEBI" id="CHEBI:60240"/>
    </cofactor>
</comment>
<keyword evidence="4" id="KW-0540">Nuclease</keyword>
<feature type="domain" description="DDE Tnp4" evidence="8">
    <location>
        <begin position="216"/>
        <end position="270"/>
    </location>
</feature>
<comment type="subcellular location">
    <subcellularLocation>
        <location evidence="2">Nucleus</location>
    </subcellularLocation>
</comment>
<evidence type="ECO:0000256" key="5">
    <source>
        <dbReference type="ARBA" id="ARBA00022723"/>
    </source>
</evidence>
<dbReference type="EMBL" id="LRBV02000004">
    <property type="status" value="NOT_ANNOTATED_CDS"/>
    <property type="molecule type" value="Genomic_DNA"/>
</dbReference>
<evidence type="ECO:0000313" key="11">
    <source>
        <dbReference type="Proteomes" id="UP000594261"/>
    </source>
</evidence>
<dbReference type="Pfam" id="PF26138">
    <property type="entry name" value="DUF8040"/>
    <property type="match status" value="1"/>
</dbReference>
<keyword evidence="6" id="KW-0378">Hydrolase</keyword>
<evidence type="ECO:0000259" key="9">
    <source>
        <dbReference type="Pfam" id="PF26138"/>
    </source>
</evidence>
<evidence type="ECO:0000256" key="6">
    <source>
        <dbReference type="ARBA" id="ARBA00022801"/>
    </source>
</evidence>
<dbReference type="Pfam" id="PF13359">
    <property type="entry name" value="DDE_Tnp_4"/>
    <property type="match status" value="1"/>
</dbReference>
<dbReference type="Proteomes" id="UP000594261">
    <property type="component" value="Chromosome 4"/>
</dbReference>
<feature type="domain" description="DUF8040" evidence="9">
    <location>
        <begin position="126"/>
        <end position="176"/>
    </location>
</feature>
<dbReference type="PANTHER" id="PTHR22930:SF221">
    <property type="entry name" value="NUCLEASE HARBI1"/>
    <property type="match status" value="1"/>
</dbReference>
<proteinExistence type="inferred from homology"/>
<dbReference type="InterPro" id="IPR027806">
    <property type="entry name" value="HARBI1_dom"/>
</dbReference>
<name>A0A7N2LF77_QUELO</name>
<dbReference type="GO" id="GO:0004518">
    <property type="term" value="F:nuclease activity"/>
    <property type="evidence" value="ECO:0007669"/>
    <property type="project" value="UniProtKB-KW"/>
</dbReference>
<dbReference type="GO" id="GO:0016787">
    <property type="term" value="F:hydrolase activity"/>
    <property type="evidence" value="ECO:0007669"/>
    <property type="project" value="UniProtKB-KW"/>
</dbReference>
<sequence length="271" mass="30989">MSRVRSYSNSNANLRFYAELSKSGDRQVLEYVSLESGGDDIGEVEIDKHAKNLLDSCNGLLLFRKPSTRQYDVFNPTTKESLTIPYSCDIPMDYNDHIDNSDEDHSYDVENDEYDDEELYDLVVAGCHHTRHIRLGESVGICLMILGQGLCYRMVQERFQHSGKTIHRHFHRVMKHLNIISMDILKPSDPTLSVVPRHIQKNPLYMPHFQNCIGAIDGTPIQVVVRDNKKASYYNRKGVTSFNVMVASDFDLLFTFVMAGWEGATHDIHIS</sequence>
<dbReference type="EnsemblPlants" id="QL04p017717:mrna">
    <property type="protein sequence ID" value="QL04p017717:mrna"/>
    <property type="gene ID" value="QL04p017717"/>
</dbReference>
<dbReference type="PANTHER" id="PTHR22930">
    <property type="match status" value="1"/>
</dbReference>
<protein>
    <recommendedName>
        <fullName evidence="12">Transposase</fullName>
    </recommendedName>
</protein>
<evidence type="ECO:0000256" key="4">
    <source>
        <dbReference type="ARBA" id="ARBA00022722"/>
    </source>
</evidence>
<organism evidence="10 11">
    <name type="scientific">Quercus lobata</name>
    <name type="common">Valley oak</name>
    <dbReference type="NCBI Taxonomy" id="97700"/>
    <lineage>
        <taxon>Eukaryota</taxon>
        <taxon>Viridiplantae</taxon>
        <taxon>Streptophyta</taxon>
        <taxon>Embryophyta</taxon>
        <taxon>Tracheophyta</taxon>
        <taxon>Spermatophyta</taxon>
        <taxon>Magnoliopsida</taxon>
        <taxon>eudicotyledons</taxon>
        <taxon>Gunneridae</taxon>
        <taxon>Pentapetalae</taxon>
        <taxon>rosids</taxon>
        <taxon>fabids</taxon>
        <taxon>Fagales</taxon>
        <taxon>Fagaceae</taxon>
        <taxon>Quercus</taxon>
    </lineage>
</organism>
<evidence type="ECO:0000256" key="7">
    <source>
        <dbReference type="ARBA" id="ARBA00023242"/>
    </source>
</evidence>
<evidence type="ECO:0000259" key="8">
    <source>
        <dbReference type="Pfam" id="PF13359"/>
    </source>
</evidence>
<accession>A0A7N2LF77</accession>
<dbReference type="InParanoid" id="A0A7N2LF77"/>
<reference evidence="10 11" key="1">
    <citation type="journal article" date="2016" name="G3 (Bethesda)">
        <title>First Draft Assembly and Annotation of the Genome of a California Endemic Oak Quercus lobata Nee (Fagaceae).</title>
        <authorList>
            <person name="Sork V.L."/>
            <person name="Fitz-Gibbon S.T."/>
            <person name="Puiu D."/>
            <person name="Crepeau M."/>
            <person name="Gugger P.F."/>
            <person name="Sherman R."/>
            <person name="Stevens K."/>
            <person name="Langley C.H."/>
            <person name="Pellegrini M."/>
            <person name="Salzberg S.L."/>
        </authorList>
    </citation>
    <scope>NUCLEOTIDE SEQUENCE [LARGE SCALE GENOMIC DNA]</scope>
    <source>
        <strain evidence="10 11">cv. SW786</strain>
    </source>
</reference>
<dbReference type="GO" id="GO:0005634">
    <property type="term" value="C:nucleus"/>
    <property type="evidence" value="ECO:0007669"/>
    <property type="project" value="UniProtKB-SubCell"/>
</dbReference>
<keyword evidence="7" id="KW-0539">Nucleus</keyword>
<evidence type="ECO:0000256" key="3">
    <source>
        <dbReference type="ARBA" id="ARBA00006958"/>
    </source>
</evidence>
<dbReference type="AlphaFoldDB" id="A0A7N2LF77"/>
<dbReference type="InterPro" id="IPR045249">
    <property type="entry name" value="HARBI1-like"/>
</dbReference>
<dbReference type="GO" id="GO:0046872">
    <property type="term" value="F:metal ion binding"/>
    <property type="evidence" value="ECO:0007669"/>
    <property type="project" value="UniProtKB-KW"/>
</dbReference>
<dbReference type="Gramene" id="QL04p017717:mrna">
    <property type="protein sequence ID" value="QL04p017717:mrna"/>
    <property type="gene ID" value="QL04p017717"/>
</dbReference>
<keyword evidence="11" id="KW-1185">Reference proteome</keyword>
<dbReference type="InterPro" id="IPR058353">
    <property type="entry name" value="DUF8040"/>
</dbReference>